<protein>
    <submittedName>
        <fullName evidence="2">Uncharacterized protein</fullName>
    </submittedName>
</protein>
<keyword evidence="1" id="KW-0472">Membrane</keyword>
<evidence type="ECO:0000313" key="2">
    <source>
        <dbReference type="EMBL" id="VDI29102.1"/>
    </source>
</evidence>
<evidence type="ECO:0000256" key="1">
    <source>
        <dbReference type="SAM" id="Phobius"/>
    </source>
</evidence>
<name>A0A8B6E775_MYTGA</name>
<feature type="non-terminal residue" evidence="2">
    <location>
        <position position="77"/>
    </location>
</feature>
<feature type="transmembrane region" description="Helical" evidence="1">
    <location>
        <begin position="52"/>
        <end position="73"/>
    </location>
</feature>
<reference evidence="2" key="1">
    <citation type="submission" date="2018-11" db="EMBL/GenBank/DDBJ databases">
        <authorList>
            <person name="Alioto T."/>
            <person name="Alioto T."/>
        </authorList>
    </citation>
    <scope>NUCLEOTIDE SEQUENCE</scope>
</reference>
<dbReference type="EMBL" id="UYJE01004558">
    <property type="protein sequence ID" value="VDI29102.1"/>
    <property type="molecule type" value="Genomic_DNA"/>
</dbReference>
<keyword evidence="1" id="KW-0812">Transmembrane</keyword>
<sequence>YIDIFFTTKKSKEFSLSYCHCQLSMFKYRRRVYIYTNKYIHSTLNSSLKIHYLIKFFVIGVSKTLIGFFQVSLSLKV</sequence>
<dbReference type="AlphaFoldDB" id="A0A8B6E775"/>
<accession>A0A8B6E775</accession>
<comment type="caution">
    <text evidence="2">The sequence shown here is derived from an EMBL/GenBank/DDBJ whole genome shotgun (WGS) entry which is preliminary data.</text>
</comment>
<keyword evidence="3" id="KW-1185">Reference proteome</keyword>
<dbReference type="Proteomes" id="UP000596742">
    <property type="component" value="Unassembled WGS sequence"/>
</dbReference>
<proteinExistence type="predicted"/>
<organism evidence="2 3">
    <name type="scientific">Mytilus galloprovincialis</name>
    <name type="common">Mediterranean mussel</name>
    <dbReference type="NCBI Taxonomy" id="29158"/>
    <lineage>
        <taxon>Eukaryota</taxon>
        <taxon>Metazoa</taxon>
        <taxon>Spiralia</taxon>
        <taxon>Lophotrochozoa</taxon>
        <taxon>Mollusca</taxon>
        <taxon>Bivalvia</taxon>
        <taxon>Autobranchia</taxon>
        <taxon>Pteriomorphia</taxon>
        <taxon>Mytilida</taxon>
        <taxon>Mytiloidea</taxon>
        <taxon>Mytilidae</taxon>
        <taxon>Mytilinae</taxon>
        <taxon>Mytilus</taxon>
    </lineage>
</organism>
<feature type="non-terminal residue" evidence="2">
    <location>
        <position position="1"/>
    </location>
</feature>
<gene>
    <name evidence="2" type="ORF">MGAL_10B007838</name>
</gene>
<keyword evidence="1" id="KW-1133">Transmembrane helix</keyword>
<evidence type="ECO:0000313" key="3">
    <source>
        <dbReference type="Proteomes" id="UP000596742"/>
    </source>
</evidence>